<evidence type="ECO:0000259" key="1">
    <source>
        <dbReference type="Pfam" id="PF16289"/>
    </source>
</evidence>
<protein>
    <recommendedName>
        <fullName evidence="1">DUF4935 domain-containing protein</fullName>
    </recommendedName>
</protein>
<accession>A0A286A9Z2</accession>
<dbReference type="RefSeq" id="WP_097105061.1">
    <property type="nucleotide sequence ID" value="NZ_OCMU01000001.1"/>
</dbReference>
<evidence type="ECO:0000313" key="2">
    <source>
        <dbReference type="EMBL" id="SOD18711.1"/>
    </source>
</evidence>
<reference evidence="2 3" key="1">
    <citation type="submission" date="2017-09" db="EMBL/GenBank/DDBJ databases">
        <authorList>
            <person name="Ehlers B."/>
            <person name="Leendertz F.H."/>
        </authorList>
    </citation>
    <scope>NUCLEOTIDE SEQUENCE [LARGE SCALE GENOMIC DNA]</scope>
    <source>
        <strain evidence="2 3">Nm42</strain>
    </source>
</reference>
<dbReference type="InterPro" id="IPR032557">
    <property type="entry name" value="DUF4935"/>
</dbReference>
<sequence>MYHVVLDTNIYRQNLSRGNLHFKALERLSQGKIVQLYIPYIVMREFQTQQREIYSKDLDKALSGVTGLTRKQLDRALLDKLKDIKEKLESDSESILDGAESQFTDWAKDIGAKIYPLCIDQTNAALEAYFQGRPPLKSVKNRNDIPDSFIVQSINKLRSEVGEIHAIAEDGKVREAFSDVDKITTYGNLSDFIESGMIQNILKDLDLIDNIGPVVDAIEKYENDNSEIMNFIAKNVGDAIVWKTFTDPSIRDDNNEATINSYSEAEGVELCFKNIAILWQWPVRHTFRPQNISIGRLLYFQIRLLLHGS</sequence>
<dbReference type="AlphaFoldDB" id="A0A286A9Z2"/>
<feature type="domain" description="DUF4935" evidence="1">
    <location>
        <begin position="4"/>
        <end position="170"/>
    </location>
</feature>
<dbReference type="Pfam" id="PF16289">
    <property type="entry name" value="PIN_12"/>
    <property type="match status" value="1"/>
</dbReference>
<organism evidence="2 3">
    <name type="scientific">Nitrosomonas ureae</name>
    <dbReference type="NCBI Taxonomy" id="44577"/>
    <lineage>
        <taxon>Bacteria</taxon>
        <taxon>Pseudomonadati</taxon>
        <taxon>Pseudomonadota</taxon>
        <taxon>Betaproteobacteria</taxon>
        <taxon>Nitrosomonadales</taxon>
        <taxon>Nitrosomonadaceae</taxon>
        <taxon>Nitrosomonas</taxon>
    </lineage>
</organism>
<gene>
    <name evidence="2" type="ORF">SAMN06297164_1811</name>
</gene>
<proteinExistence type="predicted"/>
<dbReference type="Proteomes" id="UP000219335">
    <property type="component" value="Unassembled WGS sequence"/>
</dbReference>
<evidence type="ECO:0000313" key="3">
    <source>
        <dbReference type="Proteomes" id="UP000219335"/>
    </source>
</evidence>
<dbReference type="EMBL" id="OCMU01000001">
    <property type="protein sequence ID" value="SOD18711.1"/>
    <property type="molecule type" value="Genomic_DNA"/>
</dbReference>
<name>A0A286A9Z2_9PROT</name>